<evidence type="ECO:0000259" key="5">
    <source>
        <dbReference type="Pfam" id="PF01094"/>
    </source>
</evidence>
<organism evidence="6">
    <name type="scientific">marine metagenome</name>
    <dbReference type="NCBI Taxonomy" id="408172"/>
    <lineage>
        <taxon>unclassified sequences</taxon>
        <taxon>metagenomes</taxon>
        <taxon>ecological metagenomes</taxon>
    </lineage>
</organism>
<dbReference type="GO" id="GO:0016020">
    <property type="term" value="C:membrane"/>
    <property type="evidence" value="ECO:0007669"/>
    <property type="project" value="UniProtKB-SubCell"/>
</dbReference>
<name>A0A381TB65_9ZZZZ</name>
<evidence type="ECO:0000256" key="2">
    <source>
        <dbReference type="ARBA" id="ARBA00022692"/>
    </source>
</evidence>
<reference evidence="6" key="1">
    <citation type="submission" date="2018-05" db="EMBL/GenBank/DDBJ databases">
        <authorList>
            <person name="Lanie J.A."/>
            <person name="Ng W.-L."/>
            <person name="Kazmierczak K.M."/>
            <person name="Andrzejewski T.M."/>
            <person name="Davidsen T.M."/>
            <person name="Wayne K.J."/>
            <person name="Tettelin H."/>
            <person name="Glass J.I."/>
            <person name="Rusch D."/>
            <person name="Podicherti R."/>
            <person name="Tsui H.-C.T."/>
            <person name="Winkler M.E."/>
        </authorList>
    </citation>
    <scope>NUCLEOTIDE SEQUENCE</scope>
</reference>
<keyword evidence="3" id="KW-1133">Transmembrane helix</keyword>
<dbReference type="InterPro" id="IPR051010">
    <property type="entry name" value="BCAA_transport"/>
</dbReference>
<dbReference type="PANTHER" id="PTHR30483">
    <property type="entry name" value="LEUCINE-SPECIFIC-BINDING PROTEIN"/>
    <property type="match status" value="1"/>
</dbReference>
<evidence type="ECO:0000256" key="4">
    <source>
        <dbReference type="ARBA" id="ARBA00023136"/>
    </source>
</evidence>
<evidence type="ECO:0000313" key="6">
    <source>
        <dbReference type="EMBL" id="SVA13390.1"/>
    </source>
</evidence>
<evidence type="ECO:0000256" key="1">
    <source>
        <dbReference type="ARBA" id="ARBA00004370"/>
    </source>
</evidence>
<feature type="domain" description="Receptor ligand binding region" evidence="5">
    <location>
        <begin position="49"/>
        <end position="221"/>
    </location>
</feature>
<accession>A0A381TB65</accession>
<evidence type="ECO:0000256" key="3">
    <source>
        <dbReference type="ARBA" id="ARBA00022989"/>
    </source>
</evidence>
<comment type="subcellular location">
    <subcellularLocation>
        <location evidence="1">Membrane</location>
    </subcellularLocation>
</comment>
<dbReference type="InterPro" id="IPR001828">
    <property type="entry name" value="ANF_lig-bd_rcpt"/>
</dbReference>
<feature type="non-terminal residue" evidence="6">
    <location>
        <position position="241"/>
    </location>
</feature>
<dbReference type="AlphaFoldDB" id="A0A381TB65"/>
<dbReference type="InterPro" id="IPR028082">
    <property type="entry name" value="Peripla_BP_I"/>
</dbReference>
<keyword evidence="2" id="KW-0812">Transmembrane</keyword>
<dbReference type="EMBL" id="UINC01004313">
    <property type="protein sequence ID" value="SVA13390.1"/>
    <property type="molecule type" value="Genomic_DNA"/>
</dbReference>
<sequence>MIYLNYFILLITGILLSSNISAEEIYDFGGMYTYHYRDGRYADWGHYSLLAAHMAIKEINQSGMIGDNKVRMKKENIIDYHCWPENAGLMAETLMKKSNILVITGADCSGPAVKISEKAKIHRIPVISNGANASNLSSIEDHPWFIRVVTPSELYERYLIDVAKQLKVLDIAYFFTTDAWGQGASKVIHEATKKNKINIKKEYSYPRDTDQLTIDKFIKEVIDLKIQNILITAPTPDTVKL</sequence>
<dbReference type="Pfam" id="PF01094">
    <property type="entry name" value="ANF_receptor"/>
    <property type="match status" value="1"/>
</dbReference>
<protein>
    <recommendedName>
        <fullName evidence="5">Receptor ligand binding region domain-containing protein</fullName>
    </recommendedName>
</protein>
<dbReference type="CDD" id="cd06268">
    <property type="entry name" value="PBP1_ABC_transporter_LIVBP-like"/>
    <property type="match status" value="1"/>
</dbReference>
<dbReference type="Gene3D" id="3.40.50.2300">
    <property type="match status" value="1"/>
</dbReference>
<gene>
    <name evidence="6" type="ORF">METZ01_LOCUS66244</name>
</gene>
<proteinExistence type="predicted"/>
<dbReference type="SUPFAM" id="SSF53822">
    <property type="entry name" value="Periplasmic binding protein-like I"/>
    <property type="match status" value="1"/>
</dbReference>
<dbReference type="PANTHER" id="PTHR30483:SF6">
    <property type="entry name" value="PERIPLASMIC BINDING PROTEIN OF ABC TRANSPORTER FOR NATURAL AMINO ACIDS"/>
    <property type="match status" value="1"/>
</dbReference>
<keyword evidence="4" id="KW-0472">Membrane</keyword>